<gene>
    <name evidence="1" type="ORF">WN55_09497</name>
</gene>
<evidence type="ECO:0000313" key="1">
    <source>
        <dbReference type="EMBL" id="KZC04698.1"/>
    </source>
</evidence>
<evidence type="ECO:0000313" key="2">
    <source>
        <dbReference type="Proteomes" id="UP000076502"/>
    </source>
</evidence>
<proteinExistence type="predicted"/>
<dbReference type="EMBL" id="KQ434783">
    <property type="protein sequence ID" value="KZC04698.1"/>
    <property type="molecule type" value="Genomic_DNA"/>
</dbReference>
<dbReference type="OrthoDB" id="6752508at2759"/>
<dbReference type="AlphaFoldDB" id="A0A154P0B9"/>
<reference evidence="1 2" key="1">
    <citation type="submission" date="2015-07" db="EMBL/GenBank/DDBJ databases">
        <title>The genome of Dufourea novaeangliae.</title>
        <authorList>
            <person name="Pan H."/>
            <person name="Kapheim K."/>
        </authorList>
    </citation>
    <scope>NUCLEOTIDE SEQUENCE [LARGE SCALE GENOMIC DNA]</scope>
    <source>
        <strain evidence="1">0120121106</strain>
        <tissue evidence="1">Whole body</tissue>
    </source>
</reference>
<accession>A0A154P0B9</accession>
<dbReference type="Proteomes" id="UP000076502">
    <property type="component" value="Unassembled WGS sequence"/>
</dbReference>
<organism evidence="1 2">
    <name type="scientific">Dufourea novaeangliae</name>
    <name type="common">Sweat bee</name>
    <dbReference type="NCBI Taxonomy" id="178035"/>
    <lineage>
        <taxon>Eukaryota</taxon>
        <taxon>Metazoa</taxon>
        <taxon>Ecdysozoa</taxon>
        <taxon>Arthropoda</taxon>
        <taxon>Hexapoda</taxon>
        <taxon>Insecta</taxon>
        <taxon>Pterygota</taxon>
        <taxon>Neoptera</taxon>
        <taxon>Endopterygota</taxon>
        <taxon>Hymenoptera</taxon>
        <taxon>Apocrita</taxon>
        <taxon>Aculeata</taxon>
        <taxon>Apoidea</taxon>
        <taxon>Anthophila</taxon>
        <taxon>Halictidae</taxon>
        <taxon>Rophitinae</taxon>
        <taxon>Dufourea</taxon>
    </lineage>
</organism>
<protein>
    <submittedName>
        <fullName evidence="1">Uncharacterized protein</fullName>
    </submittedName>
</protein>
<sequence length="276" mass="31122">MVKLRAIVTLTLFVILSINLVEPLMHKSLSKFLGSLASVKHVRIPEVLNQLCNESQGSDTIRQDACYGCFYKATNQPLGYPLLVAMSSCADLYLNNTDYDHCQRYLNNATSTPNTRINPTTIYCTFLECIRQVNKDNLVSDFSFYSKMLEMITRDLFKDVKTPPKSITRSQLRQCVGEAVRMSPGFNNTDVQLAQLYVNTTACVLAKTRCALMNPITGEYQEDDLADKLHIPTVNAVLVNTDYDINIVQLPFHHGSIDVCTKQRNFEQASWPTVTC</sequence>
<name>A0A154P0B9_DUFNO</name>
<keyword evidence="2" id="KW-1185">Reference proteome</keyword>